<dbReference type="InterPro" id="IPR019996">
    <property type="entry name" value="Salicylate_synthase"/>
</dbReference>
<accession>A0A075V0B4</accession>
<dbReference type="PANTHER" id="PTHR11236:SF48">
    <property type="entry name" value="ISOCHORISMATE SYNTHASE MENF"/>
    <property type="match status" value="1"/>
</dbReference>
<organism evidence="6 7">
    <name type="scientific">Amycolatopsis japonica</name>
    <dbReference type="NCBI Taxonomy" id="208439"/>
    <lineage>
        <taxon>Bacteria</taxon>
        <taxon>Bacillati</taxon>
        <taxon>Actinomycetota</taxon>
        <taxon>Actinomycetes</taxon>
        <taxon>Pseudonocardiales</taxon>
        <taxon>Pseudonocardiaceae</taxon>
        <taxon>Amycolatopsis</taxon>
        <taxon>Amycolatopsis japonica group</taxon>
    </lineage>
</organism>
<comment type="cofactor">
    <cofactor evidence="1">
        <name>Mg(2+)</name>
        <dbReference type="ChEBI" id="CHEBI:18420"/>
    </cofactor>
</comment>
<keyword evidence="6" id="KW-0670">Pyruvate</keyword>
<dbReference type="PRINTS" id="PR00095">
    <property type="entry name" value="ANTSNTHASEI"/>
</dbReference>
<dbReference type="KEGG" id="aja:AJAP_35475"/>
<evidence type="ECO:0000256" key="2">
    <source>
        <dbReference type="ARBA" id="ARBA00022723"/>
    </source>
</evidence>
<dbReference type="GO" id="GO:0008909">
    <property type="term" value="F:isochorismate synthase activity"/>
    <property type="evidence" value="ECO:0007669"/>
    <property type="project" value="InterPro"/>
</dbReference>
<dbReference type="InterPro" id="IPR005801">
    <property type="entry name" value="ADC_synthase"/>
</dbReference>
<evidence type="ECO:0000313" key="7">
    <source>
        <dbReference type="Proteomes" id="UP000028492"/>
    </source>
</evidence>
<dbReference type="SUPFAM" id="SSF56322">
    <property type="entry name" value="ADC synthase"/>
    <property type="match status" value="1"/>
</dbReference>
<sequence length="448" mass="48530">MGGTEWAHYVETSIEVAGDPLEVSARLAEAGPHGEFVIYEKDGQWSYAGGVLAEVTLDRDGARLGGVRTARLPWSDRPLRQVKELLGMVPVRGWRAYGAATFELSYAKDGDLKHVDDQPLLHLVVPKSEVRVGSGRAWVRSTDPDTLAVLVDLLGRPAEGRESDAVPLDVRQTGRDEYRAAVAGAVQDIADARLQKVILSRLVQVDEDIDLVGTYVLGRRRNTPARSFLIRLGGLEAAGFSPEIVVSVTEDGTVVSQPLAGTRALTADAATNDRLRGELLSDEKEIYEHAISVKVGNDELLTVCEPDSVGVRNLMTLEERGSVQHIASRVTGKLSAGHDAWDAFSAVFPAVTASGVSKEAAYEAIRRYETERRGLYSGAVLTVDESGAMDAALVLRTVYRQDGRTWLRAGAGIVGRSQPDREFEETCEKLDSVARFLVAAEIKAEVPA</sequence>
<dbReference type="NCBIfam" id="TIGR03494">
    <property type="entry name" value="salicyl_syn"/>
    <property type="match status" value="1"/>
</dbReference>
<keyword evidence="7" id="KW-1185">Reference proteome</keyword>
<reference evidence="6 7" key="1">
    <citation type="journal article" date="2014" name="J. Biotechnol.">
        <title>Complete genome sequence of the actinobacterium Amycolatopsis japonica MG417-CF17(T) (=DSM 44213T) producing (S,S)-N,N'-ethylenediaminedisuccinic acid.</title>
        <authorList>
            <person name="Stegmann E."/>
            <person name="Albersmeier A."/>
            <person name="Spohn M."/>
            <person name="Gert H."/>
            <person name="Weber T."/>
            <person name="Wohlleben W."/>
            <person name="Kalinowski J."/>
            <person name="Ruckert C."/>
        </authorList>
    </citation>
    <scope>NUCLEOTIDE SEQUENCE [LARGE SCALE GENOMIC DNA]</scope>
    <source>
        <strain evidence="7">MG417-CF17 (DSM 44213)</strain>
    </source>
</reference>
<protein>
    <submittedName>
        <fullName evidence="6">Isochorismate synthase/isochorismate-pyruvate lyase MbtI</fullName>
        <ecNumber evidence="6">4.1.3.-</ecNumber>
    </submittedName>
</protein>
<dbReference type="GO" id="GO:0016833">
    <property type="term" value="F:oxo-acid-lyase activity"/>
    <property type="evidence" value="ECO:0007669"/>
    <property type="project" value="InterPro"/>
</dbReference>
<name>A0A075V0B4_9PSEU</name>
<dbReference type="GO" id="GO:0046872">
    <property type="term" value="F:metal ion binding"/>
    <property type="evidence" value="ECO:0007669"/>
    <property type="project" value="UniProtKB-KW"/>
</dbReference>
<dbReference type="STRING" id="208439.AJAP_35475"/>
<dbReference type="EC" id="4.1.3.-" evidence="6"/>
<dbReference type="PANTHER" id="PTHR11236">
    <property type="entry name" value="AMINOBENZOATE/ANTHRANILATE SYNTHASE"/>
    <property type="match status" value="1"/>
</dbReference>
<evidence type="ECO:0000256" key="1">
    <source>
        <dbReference type="ARBA" id="ARBA00001946"/>
    </source>
</evidence>
<evidence type="ECO:0000256" key="4">
    <source>
        <dbReference type="ARBA" id="ARBA00023239"/>
    </source>
</evidence>
<dbReference type="GO" id="GO:0000162">
    <property type="term" value="P:L-tryptophan biosynthetic process"/>
    <property type="evidence" value="ECO:0007669"/>
    <property type="project" value="TreeGrafter"/>
</dbReference>
<proteinExistence type="predicted"/>
<dbReference type="InterPro" id="IPR015890">
    <property type="entry name" value="Chorismate_C"/>
</dbReference>
<dbReference type="eggNOG" id="COG0147">
    <property type="taxonomic scope" value="Bacteria"/>
</dbReference>
<keyword evidence="2" id="KW-0479">Metal-binding</keyword>
<evidence type="ECO:0000256" key="3">
    <source>
        <dbReference type="ARBA" id="ARBA00022842"/>
    </source>
</evidence>
<keyword evidence="3" id="KW-0460">Magnesium</keyword>
<dbReference type="InterPro" id="IPR019999">
    <property type="entry name" value="Anth_synth_I-like"/>
</dbReference>
<evidence type="ECO:0000259" key="5">
    <source>
        <dbReference type="Pfam" id="PF00425"/>
    </source>
</evidence>
<dbReference type="Pfam" id="PF00425">
    <property type="entry name" value="Chorismate_bind"/>
    <property type="match status" value="1"/>
</dbReference>
<gene>
    <name evidence="6" type="primary">mbtI</name>
    <name evidence="6" type="ORF">AJAP_35475</name>
</gene>
<dbReference type="Gene3D" id="3.60.120.10">
    <property type="entry name" value="Anthranilate synthase"/>
    <property type="match status" value="1"/>
</dbReference>
<dbReference type="AlphaFoldDB" id="A0A075V0B4"/>
<dbReference type="Proteomes" id="UP000028492">
    <property type="component" value="Chromosome"/>
</dbReference>
<feature type="domain" description="Chorismate-utilising enzyme C-terminal" evidence="5">
    <location>
        <begin position="175"/>
        <end position="429"/>
    </location>
</feature>
<evidence type="ECO:0000313" key="6">
    <source>
        <dbReference type="EMBL" id="AIG79902.1"/>
    </source>
</evidence>
<dbReference type="HOGENOM" id="CLU_006493_2_1_11"/>
<dbReference type="EMBL" id="CP008953">
    <property type="protein sequence ID" value="AIG79902.1"/>
    <property type="molecule type" value="Genomic_DNA"/>
</dbReference>
<keyword evidence="4 6" id="KW-0456">Lyase</keyword>
<dbReference type="RefSeq" id="WP_038519510.1">
    <property type="nucleotide sequence ID" value="NZ_CP008953.1"/>
</dbReference>